<dbReference type="OrthoDB" id="1929763at2759"/>
<keyword evidence="1" id="KW-0812">Transmembrane</keyword>
<dbReference type="Proteomes" id="UP000515151">
    <property type="component" value="Chromosome 3"/>
</dbReference>
<organism evidence="2 3">
    <name type="scientific">Punica granatum</name>
    <name type="common">Pomegranate</name>
    <dbReference type="NCBI Taxonomy" id="22663"/>
    <lineage>
        <taxon>Eukaryota</taxon>
        <taxon>Viridiplantae</taxon>
        <taxon>Streptophyta</taxon>
        <taxon>Embryophyta</taxon>
        <taxon>Tracheophyta</taxon>
        <taxon>Spermatophyta</taxon>
        <taxon>Magnoliopsida</taxon>
        <taxon>eudicotyledons</taxon>
        <taxon>Gunneridae</taxon>
        <taxon>Pentapetalae</taxon>
        <taxon>rosids</taxon>
        <taxon>malvids</taxon>
        <taxon>Myrtales</taxon>
        <taxon>Lythraceae</taxon>
        <taxon>Punica</taxon>
    </lineage>
</organism>
<dbReference type="AlphaFoldDB" id="A0A218XIA2"/>
<keyword evidence="4" id="KW-1185">Reference proteome</keyword>
<dbReference type="PANTHER" id="PTHR35718:SF1">
    <property type="entry name" value="EXPRESSED PROTEIN"/>
    <property type="match status" value="1"/>
</dbReference>
<feature type="transmembrane region" description="Helical" evidence="1">
    <location>
        <begin position="171"/>
        <end position="192"/>
    </location>
</feature>
<dbReference type="PANTHER" id="PTHR35718">
    <property type="entry name" value="EXPRESSED PROTEIN"/>
    <property type="match status" value="1"/>
</dbReference>
<evidence type="ECO:0000313" key="5">
    <source>
        <dbReference type="RefSeq" id="XP_031387224.1"/>
    </source>
</evidence>
<reference evidence="5" key="4">
    <citation type="submission" date="2025-04" db="UniProtKB">
        <authorList>
            <consortium name="RefSeq"/>
        </authorList>
    </citation>
    <scope>IDENTIFICATION</scope>
    <source>
        <tissue evidence="5">Leaf</tissue>
    </source>
</reference>
<reference evidence="2" key="2">
    <citation type="submission" date="2017-06" db="EMBL/GenBank/DDBJ databases">
        <title>The pomegranate genome and the genomics of punicalagin biosynthesis.</title>
        <authorList>
            <person name="Xu C."/>
        </authorList>
    </citation>
    <scope>NUCLEOTIDE SEQUENCE [LARGE SCALE GENOMIC DNA]</scope>
    <source>
        <tissue evidence="2">Fresh leaf</tissue>
    </source>
</reference>
<dbReference type="GeneID" id="116200518"/>
<evidence type="ECO:0000313" key="2">
    <source>
        <dbReference type="EMBL" id="OWM84191.1"/>
    </source>
</evidence>
<dbReference type="RefSeq" id="XP_031387224.1">
    <property type="nucleotide sequence ID" value="XM_031531364.1"/>
</dbReference>
<gene>
    <name evidence="5" type="primary">LOC116200518</name>
    <name evidence="2" type="ORF">CDL15_Pgr028183</name>
</gene>
<evidence type="ECO:0000256" key="1">
    <source>
        <dbReference type="SAM" id="Phobius"/>
    </source>
</evidence>
<reference evidence="4" key="3">
    <citation type="journal article" date="2020" name="Plant Biotechnol. J.">
        <title>The pomegranate (Punica granatum L.) draft genome dissects genetic divergence between soft- and hard-seeded cultivars.</title>
        <authorList>
            <person name="Luo X."/>
            <person name="Li H."/>
            <person name="Wu Z."/>
            <person name="Yao W."/>
            <person name="Zhao P."/>
            <person name="Cao D."/>
            <person name="Yu H."/>
            <person name="Li K."/>
            <person name="Poudel K."/>
            <person name="Zhao D."/>
            <person name="Zhang F."/>
            <person name="Xia X."/>
            <person name="Chen L."/>
            <person name="Wang Q."/>
            <person name="Jing D."/>
            <person name="Cao S."/>
        </authorList>
    </citation>
    <scope>NUCLEOTIDE SEQUENCE [LARGE SCALE GENOMIC DNA]</scope>
</reference>
<accession>A0A218XIA2</accession>
<keyword evidence="1" id="KW-1133">Transmembrane helix</keyword>
<sequence>MLSEFYSTSHSCPSFCSLLPIPSFSTEFYSKQHLTLQHSYKTRFRITLEFLTPKNSYFICHFSLKQSKAQKNMNFSPCLLLLLLPVSFLNAVSGEDRAPHGFAHQNPMAFSPSAYDFFHPNTQQLPTKSPCEDSSLNCSPLPMAAQVEAAEGQEARLSESRSGGTRIGPGGIAGIVIGLAFAVFLALGVYYVTVTRRNNMIRANSVQPDAKCSQSV</sequence>
<proteinExistence type="predicted"/>
<evidence type="ECO:0000313" key="4">
    <source>
        <dbReference type="Proteomes" id="UP000515151"/>
    </source>
</evidence>
<evidence type="ECO:0000313" key="3">
    <source>
        <dbReference type="Proteomes" id="UP000197138"/>
    </source>
</evidence>
<dbReference type="EMBL" id="MTKT01001774">
    <property type="protein sequence ID" value="OWM84191.1"/>
    <property type="molecule type" value="Genomic_DNA"/>
</dbReference>
<reference evidence="3" key="1">
    <citation type="journal article" date="2017" name="Plant J.">
        <title>The pomegranate (Punica granatum L.) genome and the genomics of punicalagin biosynthesis.</title>
        <authorList>
            <person name="Qin G."/>
            <person name="Xu C."/>
            <person name="Ming R."/>
            <person name="Tang H."/>
            <person name="Guyot R."/>
            <person name="Kramer E.M."/>
            <person name="Hu Y."/>
            <person name="Yi X."/>
            <person name="Qi Y."/>
            <person name="Xu X."/>
            <person name="Gao Z."/>
            <person name="Pan H."/>
            <person name="Jian J."/>
            <person name="Tian Y."/>
            <person name="Yue Z."/>
            <person name="Xu Y."/>
        </authorList>
    </citation>
    <scope>NUCLEOTIDE SEQUENCE [LARGE SCALE GENOMIC DNA]</scope>
    <source>
        <strain evidence="3">cv. Dabenzi</strain>
    </source>
</reference>
<protein>
    <submittedName>
        <fullName evidence="5">Uncharacterized protein LOC116200518</fullName>
    </submittedName>
</protein>
<dbReference type="Proteomes" id="UP000197138">
    <property type="component" value="Unassembled WGS sequence"/>
</dbReference>
<name>A0A218XIA2_PUNGR</name>
<keyword evidence="1" id="KW-0472">Membrane</keyword>